<evidence type="ECO:0000313" key="2">
    <source>
        <dbReference type="Proteomes" id="UP001252875"/>
    </source>
</evidence>
<dbReference type="Proteomes" id="UP001252875">
    <property type="component" value="Unassembled WGS sequence"/>
</dbReference>
<evidence type="ECO:0000313" key="1">
    <source>
        <dbReference type="EMBL" id="MDT2601185.1"/>
    </source>
</evidence>
<comment type="caution">
    <text evidence="1">The sequence shown here is derived from an EMBL/GenBank/DDBJ whole genome shotgun (WGS) entry which is preliminary data.</text>
</comment>
<gene>
    <name evidence="1" type="ORF">P7D85_15460</name>
</gene>
<name>A0ABU3F249_9ENTE</name>
<proteinExistence type="predicted"/>
<dbReference type="RefSeq" id="WP_311822413.1">
    <property type="nucleotide sequence ID" value="NZ_JARPYF010000003.1"/>
</dbReference>
<protein>
    <submittedName>
        <fullName evidence="1">Uncharacterized protein</fullName>
    </submittedName>
</protein>
<accession>A0ABU3F249</accession>
<sequence>MKKLLWIYSVNAQGVYLNSSGLGMLWNRSKKFQDQLRARISPEWELLIASYDINNTDIPKADIIMYNEMDQAYIADEIKKRSIVISFQDLVTWDFDNIEKKLGSFKKERGV</sequence>
<organism evidence="1 2">
    <name type="scientific">Enterococcus hulanensis</name>
    <dbReference type="NCBI Taxonomy" id="2559929"/>
    <lineage>
        <taxon>Bacteria</taxon>
        <taxon>Bacillati</taxon>
        <taxon>Bacillota</taxon>
        <taxon>Bacilli</taxon>
        <taxon>Lactobacillales</taxon>
        <taxon>Enterococcaceae</taxon>
        <taxon>Enterococcus</taxon>
    </lineage>
</organism>
<dbReference type="EMBL" id="JARPYI010000009">
    <property type="protein sequence ID" value="MDT2601185.1"/>
    <property type="molecule type" value="Genomic_DNA"/>
</dbReference>
<keyword evidence="2" id="KW-1185">Reference proteome</keyword>
<reference evidence="1 2" key="1">
    <citation type="submission" date="2023-03" db="EMBL/GenBank/DDBJ databases">
        <authorList>
            <person name="Shen W."/>
            <person name="Cai J."/>
        </authorList>
    </citation>
    <scope>NUCLEOTIDE SEQUENCE [LARGE SCALE GENOMIC DNA]</scope>
    <source>
        <strain evidence="1 2">D6-4</strain>
    </source>
</reference>